<sequence length="158" mass="16721">MKRVVLSVVLMVALLATAGISPASTKETNVTTVLTTQKVYGAGAPEIGAIRDWITKRSPEYQPLLQGGTMTVKHSGPVSSPSMATASQGPGGPPVPLPASGIPGETIEVTQTYPNGGYESWIYVWGLQDLPSGLGEWRLQSYKFDRGKGEVPDNLPDP</sequence>
<gene>
    <name evidence="3" type="ORF">K6978_18685</name>
</gene>
<dbReference type="RefSeq" id="WP_146090362.1">
    <property type="nucleotide sequence ID" value="NZ_CP033326.1"/>
</dbReference>
<protein>
    <recommendedName>
        <fullName evidence="5">DUF4019 domain-containing protein</fullName>
    </recommendedName>
</protein>
<keyword evidence="2" id="KW-0732">Signal</keyword>
<dbReference type="EMBL" id="CP082214">
    <property type="protein sequence ID" value="WDM71345.1"/>
    <property type="molecule type" value="Genomic_DNA"/>
</dbReference>
<name>A0ABY7YBW5_9XANT</name>
<evidence type="ECO:0000313" key="4">
    <source>
        <dbReference type="Proteomes" id="UP001214201"/>
    </source>
</evidence>
<accession>A0ABY7YBW5</accession>
<evidence type="ECO:0000256" key="1">
    <source>
        <dbReference type="SAM" id="MobiDB-lite"/>
    </source>
</evidence>
<evidence type="ECO:0008006" key="5">
    <source>
        <dbReference type="Google" id="ProtNLM"/>
    </source>
</evidence>
<keyword evidence="4" id="KW-1185">Reference proteome</keyword>
<feature type="signal peptide" evidence="2">
    <location>
        <begin position="1"/>
        <end position="18"/>
    </location>
</feature>
<organism evidence="3 4">
    <name type="scientific">Xanthomonas cucurbitae</name>
    <dbReference type="NCBI Taxonomy" id="56453"/>
    <lineage>
        <taxon>Bacteria</taxon>
        <taxon>Pseudomonadati</taxon>
        <taxon>Pseudomonadota</taxon>
        <taxon>Gammaproteobacteria</taxon>
        <taxon>Lysobacterales</taxon>
        <taxon>Lysobacteraceae</taxon>
        <taxon>Xanthomonas</taxon>
    </lineage>
</organism>
<feature type="chain" id="PRO_5046251322" description="DUF4019 domain-containing protein" evidence="2">
    <location>
        <begin position="19"/>
        <end position="158"/>
    </location>
</feature>
<reference evidence="3 4" key="1">
    <citation type="submission" date="2021-08" db="EMBL/GenBank/DDBJ databases">
        <title>Genome sequences of Xanthomonas cucurbitae isolates from 5 Midwestern US states.</title>
        <authorList>
            <person name="Hind S.R."/>
        </authorList>
    </citation>
    <scope>NUCLEOTIDE SEQUENCE [LARGE SCALE GENOMIC DNA]</scope>
    <source>
        <strain evidence="3 4">OH_261</strain>
    </source>
</reference>
<feature type="compositionally biased region" description="Polar residues" evidence="1">
    <location>
        <begin position="77"/>
        <end position="88"/>
    </location>
</feature>
<dbReference type="Proteomes" id="UP001214201">
    <property type="component" value="Chromosome"/>
</dbReference>
<proteinExistence type="predicted"/>
<evidence type="ECO:0000313" key="3">
    <source>
        <dbReference type="EMBL" id="WDM71345.1"/>
    </source>
</evidence>
<evidence type="ECO:0000256" key="2">
    <source>
        <dbReference type="SAM" id="SignalP"/>
    </source>
</evidence>
<feature type="region of interest" description="Disordered" evidence="1">
    <location>
        <begin position="74"/>
        <end position="94"/>
    </location>
</feature>